<dbReference type="InterPro" id="IPR002347">
    <property type="entry name" value="SDR_fam"/>
</dbReference>
<evidence type="ECO:0000313" key="4">
    <source>
        <dbReference type="Proteomes" id="UP000515733"/>
    </source>
</evidence>
<keyword evidence="2" id="KW-0560">Oxidoreductase</keyword>
<dbReference type="PRINTS" id="PR00081">
    <property type="entry name" value="GDHRDH"/>
</dbReference>
<accession>A0A6S6XX12</accession>
<dbReference type="InterPro" id="IPR036291">
    <property type="entry name" value="NAD(P)-bd_dom_sf"/>
</dbReference>
<protein>
    <submittedName>
        <fullName evidence="3">3-oxoacyl-[acyl-carrier protein] reductase</fullName>
    </submittedName>
</protein>
<dbReference type="Pfam" id="PF13561">
    <property type="entry name" value="adh_short_C2"/>
    <property type="match status" value="1"/>
</dbReference>
<dbReference type="RefSeq" id="WP_145772096.1">
    <property type="nucleotide sequence ID" value="NZ_LR778301.1"/>
</dbReference>
<dbReference type="PANTHER" id="PTHR24321:SF15">
    <property type="entry name" value="OXIDOREDUCTASE UCPA"/>
    <property type="match status" value="1"/>
</dbReference>
<dbReference type="AlphaFoldDB" id="A0A6S6XX12"/>
<proteinExistence type="inferred from homology"/>
<gene>
    <name evidence="3" type="ORF">DENOEST_2244</name>
</gene>
<dbReference type="SUPFAM" id="SSF51735">
    <property type="entry name" value="NAD(P)-binding Rossmann-fold domains"/>
    <property type="match status" value="1"/>
</dbReference>
<dbReference type="GO" id="GO:0016491">
    <property type="term" value="F:oxidoreductase activity"/>
    <property type="evidence" value="ECO:0007669"/>
    <property type="project" value="UniProtKB-KW"/>
</dbReference>
<dbReference type="PANTHER" id="PTHR24321">
    <property type="entry name" value="DEHYDROGENASES, SHORT CHAIN"/>
    <property type="match status" value="1"/>
</dbReference>
<dbReference type="InterPro" id="IPR020904">
    <property type="entry name" value="Sc_DH/Rdtase_CS"/>
</dbReference>
<evidence type="ECO:0000256" key="2">
    <source>
        <dbReference type="ARBA" id="ARBA00023002"/>
    </source>
</evidence>
<dbReference type="KEGG" id="doe:DENOEST_2244"/>
<dbReference type="PRINTS" id="PR00080">
    <property type="entry name" value="SDRFAMILY"/>
</dbReference>
<evidence type="ECO:0000256" key="1">
    <source>
        <dbReference type="ARBA" id="ARBA00006484"/>
    </source>
</evidence>
<reference evidence="3 4" key="1">
    <citation type="submission" date="2020-03" db="EMBL/GenBank/DDBJ databases">
        <authorList>
            <consortium name="Genoscope - CEA"/>
            <person name="William W."/>
        </authorList>
    </citation>
    <scope>NUCLEOTIDE SEQUENCE [LARGE SCALE GENOMIC DNA]</scope>
    <source>
        <strain evidence="4">DSM 16959</strain>
    </source>
</reference>
<dbReference type="Gene3D" id="3.40.50.720">
    <property type="entry name" value="NAD(P)-binding Rossmann-like Domain"/>
    <property type="match status" value="1"/>
</dbReference>
<dbReference type="OrthoDB" id="9790785at2"/>
<organism evidence="3 4">
    <name type="scientific">Denitratisoma oestradiolicum</name>
    <dbReference type="NCBI Taxonomy" id="311182"/>
    <lineage>
        <taxon>Bacteria</taxon>
        <taxon>Pseudomonadati</taxon>
        <taxon>Pseudomonadota</taxon>
        <taxon>Betaproteobacteria</taxon>
        <taxon>Nitrosomonadales</taxon>
        <taxon>Sterolibacteriaceae</taxon>
        <taxon>Denitratisoma</taxon>
    </lineage>
</organism>
<dbReference type="CDD" id="cd05233">
    <property type="entry name" value="SDR_c"/>
    <property type="match status" value="1"/>
</dbReference>
<dbReference type="PROSITE" id="PS00061">
    <property type="entry name" value="ADH_SHORT"/>
    <property type="match status" value="1"/>
</dbReference>
<keyword evidence="4" id="KW-1185">Reference proteome</keyword>
<dbReference type="Proteomes" id="UP000515733">
    <property type="component" value="Chromosome"/>
</dbReference>
<dbReference type="PROSITE" id="PS51257">
    <property type="entry name" value="PROKAR_LIPOPROTEIN"/>
    <property type="match status" value="1"/>
</dbReference>
<evidence type="ECO:0000313" key="3">
    <source>
        <dbReference type="EMBL" id="CAB1369409.1"/>
    </source>
</evidence>
<name>A0A6S6XX12_9PROT</name>
<dbReference type="FunFam" id="3.40.50.720:FF:000084">
    <property type="entry name" value="Short-chain dehydrogenase reductase"/>
    <property type="match status" value="1"/>
</dbReference>
<comment type="similarity">
    <text evidence="1">Belongs to the short-chain dehydrogenases/reductases (SDR) family.</text>
</comment>
<dbReference type="EMBL" id="LR778301">
    <property type="protein sequence ID" value="CAB1369409.1"/>
    <property type="molecule type" value="Genomic_DNA"/>
</dbReference>
<sequence>MKIAIQDRVVILTGAASGIGLACLKAFAAEGCAVVAVDINSTQLDQAVAAAAGRVVAQVADVTDPAQVQALVDRALKEFGHLDVMFNNAGGAFPTPTEIQSIEDYRRIVALNLDSVYYGIHAALPVMLAQGCGCILSTTSGAGLNAVGGLAAYGAAKAGVISLMKSVATEFGGRGIRANTISPGPMDTPGLRAWLETFPDGPARYSRQVPSGRLGTGEDIAHTALFLASDAAAYINGVVIPVDGAIHARLASPHIE</sequence>